<accession>A0A3A8GG07</accession>
<gene>
    <name evidence="1 3" type="primary">gltS</name>
    <name evidence="3" type="ORF">D7V64_08980</name>
</gene>
<protein>
    <recommendedName>
        <fullName evidence="1 2">Sodium/glutamate symporter</fullName>
    </recommendedName>
</protein>
<sequence length="413" mass="43933">MELTFNAFYTLIAAVIVLLLGRFLVNKIDFLKRYNIPEPVAGGLVAAILSLVVHSLWGFSISTSAQLQTSFMLIFFASIGLSANFAKLREGGIGLVIFLIAVSTFIVVQNAVGMSLATLLGLDPLIGLIAGSITLTGGHGTAGAWGEILETQHGIQGALALGMASATFGLIIGGIIGGPLAKLLINRHNISAPRTQEQIAQSDETPLTDINSTEYVPFEYPHRVRLITADNAITTLGLFAACLAFAEFMTTYSKGTFFELPTFVWALAGGVILRNVLEGIFKIQIFDRAIDVFGNASLSLYLAMALLSLKLWQLADLAGPLVVILGAQTLTMALYAAFITFRVMGKNYDAAVLAAGHCGFGMGATPTAVANMQAITNMYGPSHKAFLIVPLCGAFFVDLINATVIQLILKFFA</sequence>
<dbReference type="HAMAP" id="MF_02062">
    <property type="entry name" value="GltS"/>
    <property type="match status" value="1"/>
</dbReference>
<evidence type="ECO:0000256" key="2">
    <source>
        <dbReference type="NCBIfam" id="TIGR00210"/>
    </source>
</evidence>
<feature type="transmembrane region" description="Helical" evidence="1">
    <location>
        <begin position="93"/>
        <end position="112"/>
    </location>
</feature>
<comment type="similarity">
    <text evidence="1">Belongs to the glutamate:Na(+) symporter (ESS) (TC 2.A.27) family.</text>
</comment>
<feature type="transmembrane region" description="Helical" evidence="1">
    <location>
        <begin position="232"/>
        <end position="252"/>
    </location>
</feature>
<name>A0A3A8GG07_9GAMM</name>
<evidence type="ECO:0000256" key="1">
    <source>
        <dbReference type="HAMAP-Rule" id="MF_02062"/>
    </source>
</evidence>
<comment type="caution">
    <text evidence="3">The sequence shown here is derived from an EMBL/GenBank/DDBJ whole genome shotgun (WGS) entry which is preliminary data.</text>
</comment>
<evidence type="ECO:0000313" key="3">
    <source>
        <dbReference type="EMBL" id="RKG52701.1"/>
    </source>
</evidence>
<dbReference type="Pfam" id="PF03616">
    <property type="entry name" value="Glt_symporter"/>
    <property type="match status" value="1"/>
</dbReference>
<keyword evidence="1" id="KW-0769">Symport</keyword>
<keyword evidence="1" id="KW-0739">Sodium transport</keyword>
<keyword evidence="1" id="KW-1133">Transmembrane helix</keyword>
<dbReference type="GO" id="GO:0005886">
    <property type="term" value="C:plasma membrane"/>
    <property type="evidence" value="ECO:0007669"/>
    <property type="project" value="UniProtKB-SubCell"/>
</dbReference>
<feature type="transmembrane region" description="Helical" evidence="1">
    <location>
        <begin position="385"/>
        <end position="409"/>
    </location>
</feature>
<comment type="subcellular location">
    <subcellularLocation>
        <location evidence="1">Cell inner membrane</location>
        <topology evidence="1">Multi-pass membrane protein</topology>
    </subcellularLocation>
</comment>
<feature type="transmembrane region" description="Helical" evidence="1">
    <location>
        <begin position="37"/>
        <end position="59"/>
    </location>
</feature>
<keyword evidence="1" id="KW-0812">Transmembrane</keyword>
<dbReference type="EMBL" id="RAXZ01000009">
    <property type="protein sequence ID" value="RKG52701.1"/>
    <property type="molecule type" value="Genomic_DNA"/>
</dbReference>
<keyword evidence="1" id="KW-0813">Transport</keyword>
<keyword evidence="1" id="KW-0997">Cell inner membrane</keyword>
<keyword evidence="1" id="KW-0472">Membrane</keyword>
<dbReference type="InterPro" id="IPR004445">
    <property type="entry name" value="GltS"/>
</dbReference>
<feature type="transmembrane region" description="Helical" evidence="1">
    <location>
        <begin position="289"/>
        <end position="312"/>
    </location>
</feature>
<reference evidence="3 4" key="1">
    <citation type="submission" date="2018-09" db="EMBL/GenBank/DDBJ databases">
        <title>The draft genome of Acinetobacter spp. strains.</title>
        <authorList>
            <person name="Qin J."/>
            <person name="Feng Y."/>
            <person name="Zong Z."/>
        </authorList>
    </citation>
    <scope>NUCLEOTIDE SEQUENCE [LARGE SCALE GENOMIC DNA]</scope>
    <source>
        <strain evidence="3 4">WCHAc060002</strain>
    </source>
</reference>
<evidence type="ECO:0000313" key="4">
    <source>
        <dbReference type="Proteomes" id="UP000281084"/>
    </source>
</evidence>
<dbReference type="AlphaFoldDB" id="A0A3A8GG07"/>
<dbReference type="GO" id="GO:0015813">
    <property type="term" value="P:L-glutamate transmembrane transport"/>
    <property type="evidence" value="ECO:0007669"/>
    <property type="project" value="UniProtKB-UniRule"/>
</dbReference>
<dbReference type="PANTHER" id="PTHR36178">
    <property type="entry name" value="SLR0625 PROTEIN"/>
    <property type="match status" value="1"/>
</dbReference>
<feature type="transmembrane region" description="Helical" evidence="1">
    <location>
        <begin position="65"/>
        <end position="86"/>
    </location>
</feature>
<dbReference type="NCBIfam" id="TIGR00210">
    <property type="entry name" value="gltS"/>
    <property type="match status" value="1"/>
</dbReference>
<feature type="transmembrane region" description="Helical" evidence="1">
    <location>
        <begin position="258"/>
        <end position="277"/>
    </location>
</feature>
<comment type="function">
    <text evidence="1">Catalyzes the sodium-dependent transport of glutamate.</text>
</comment>
<dbReference type="RefSeq" id="WP_120367490.1">
    <property type="nucleotide sequence ID" value="NZ_RAXZ01000009.1"/>
</dbReference>
<dbReference type="PANTHER" id="PTHR36178:SF1">
    <property type="entry name" value="SODIUM_GLUTAMATE SYMPORTER"/>
    <property type="match status" value="1"/>
</dbReference>
<feature type="transmembrane region" description="Helical" evidence="1">
    <location>
        <begin position="6"/>
        <end position="25"/>
    </location>
</feature>
<dbReference type="GO" id="GO:0015501">
    <property type="term" value="F:glutamate:sodium symporter activity"/>
    <property type="evidence" value="ECO:0007669"/>
    <property type="project" value="UniProtKB-UniRule"/>
</dbReference>
<feature type="transmembrane region" description="Helical" evidence="1">
    <location>
        <begin position="159"/>
        <end position="185"/>
    </location>
</feature>
<feature type="transmembrane region" description="Helical" evidence="1">
    <location>
        <begin position="318"/>
        <end position="338"/>
    </location>
</feature>
<keyword evidence="1" id="KW-0406">Ion transport</keyword>
<keyword evidence="1" id="KW-0029">Amino-acid transport</keyword>
<keyword evidence="1" id="KW-1003">Cell membrane</keyword>
<keyword evidence="1" id="KW-0915">Sodium</keyword>
<dbReference type="Proteomes" id="UP000281084">
    <property type="component" value="Unassembled WGS sequence"/>
</dbReference>
<proteinExistence type="inferred from homology"/>
<organism evidence="3 4">
    <name type="scientific">Acinetobacter cumulans</name>
    <dbReference type="NCBI Taxonomy" id="2136182"/>
    <lineage>
        <taxon>Bacteria</taxon>
        <taxon>Pseudomonadati</taxon>
        <taxon>Pseudomonadota</taxon>
        <taxon>Gammaproteobacteria</taxon>
        <taxon>Moraxellales</taxon>
        <taxon>Moraxellaceae</taxon>
        <taxon>Acinetobacter</taxon>
    </lineage>
</organism>
<feature type="transmembrane region" description="Helical" evidence="1">
    <location>
        <begin position="350"/>
        <end position="373"/>
    </location>
</feature>